<feature type="region of interest" description="Disordered" evidence="1">
    <location>
        <begin position="38"/>
        <end position="70"/>
    </location>
</feature>
<accession>A0AAE5AFA5</accession>
<dbReference type="RefSeq" id="WP_317722596.1">
    <property type="nucleotide sequence ID" value="NZ_JAWLVK010000038.1"/>
</dbReference>
<dbReference type="Proteomes" id="UP001186041">
    <property type="component" value="Unassembled WGS sequence"/>
</dbReference>
<gene>
    <name evidence="2" type="ORF">R4485_29885</name>
</gene>
<sequence>MSPDRYGDETPAVVDFDSRRRVREAEVAIKRAREQRERLAETRTVHAPMSSEQADAGRRHRRAVTDRAEGRRNKLRINNCQLCDEDGYTPRHVVCDHRDHRPAAKRGMAAVRAAMGWPGTPTPTDSPENPGDGA</sequence>
<feature type="region of interest" description="Disordered" evidence="1">
    <location>
        <begin position="115"/>
        <end position="134"/>
    </location>
</feature>
<dbReference type="EMBL" id="JAWLVV010000039">
    <property type="protein sequence ID" value="MDV7294373.1"/>
    <property type="molecule type" value="Genomic_DNA"/>
</dbReference>
<reference evidence="2" key="1">
    <citation type="submission" date="2023-10" db="EMBL/GenBank/DDBJ databases">
        <title>Mycolicibacterium fortuitum clinical isolates causing pulmonary infections in humans.</title>
        <authorList>
            <person name="Mejia-Ponce P.M."/>
            <person name="Zenteno-Cuevas R."/>
            <person name="Licona-Cassani C."/>
        </authorList>
    </citation>
    <scope>NUCLEOTIDE SEQUENCE</scope>
    <source>
        <strain evidence="2">M8</strain>
    </source>
</reference>
<protein>
    <submittedName>
        <fullName evidence="2">Uncharacterized protein</fullName>
    </submittedName>
</protein>
<proteinExistence type="predicted"/>
<evidence type="ECO:0000313" key="2">
    <source>
        <dbReference type="EMBL" id="MDV7294373.1"/>
    </source>
</evidence>
<comment type="caution">
    <text evidence="2">The sequence shown here is derived from an EMBL/GenBank/DDBJ whole genome shotgun (WGS) entry which is preliminary data.</text>
</comment>
<organism evidence="2 3">
    <name type="scientific">Mycolicibacterium fortuitum</name>
    <name type="common">Mycobacterium fortuitum</name>
    <dbReference type="NCBI Taxonomy" id="1766"/>
    <lineage>
        <taxon>Bacteria</taxon>
        <taxon>Bacillati</taxon>
        <taxon>Actinomycetota</taxon>
        <taxon>Actinomycetes</taxon>
        <taxon>Mycobacteriales</taxon>
        <taxon>Mycobacteriaceae</taxon>
        <taxon>Mycolicibacterium</taxon>
    </lineage>
</organism>
<evidence type="ECO:0000256" key="1">
    <source>
        <dbReference type="SAM" id="MobiDB-lite"/>
    </source>
</evidence>
<evidence type="ECO:0000313" key="3">
    <source>
        <dbReference type="Proteomes" id="UP001186041"/>
    </source>
</evidence>
<name>A0AAE5AFA5_MYCFO</name>
<dbReference type="AlphaFoldDB" id="A0AAE5AFA5"/>